<accession>A0A8S9U9Y0</accession>
<evidence type="ECO:0000313" key="2">
    <source>
        <dbReference type="Proteomes" id="UP000704712"/>
    </source>
</evidence>
<reference evidence="1" key="1">
    <citation type="submission" date="2020-03" db="EMBL/GenBank/DDBJ databases">
        <title>Hybrid Assembly of Korean Phytophthora infestans isolates.</title>
        <authorList>
            <person name="Prokchorchik M."/>
            <person name="Lee Y."/>
            <person name="Seo J."/>
            <person name="Cho J.-H."/>
            <person name="Park Y.-E."/>
            <person name="Jang D.-C."/>
            <person name="Im J.-S."/>
            <person name="Choi J.-G."/>
            <person name="Park H.-J."/>
            <person name="Lee G.-B."/>
            <person name="Lee Y.-G."/>
            <person name="Hong S.-Y."/>
            <person name="Cho K."/>
            <person name="Sohn K.H."/>
        </authorList>
    </citation>
    <scope>NUCLEOTIDE SEQUENCE</scope>
    <source>
        <strain evidence="1">KR_2_A2</strain>
    </source>
</reference>
<sequence length="60" mass="7172">MYEDWTMDQLRLECTSRKLNVNTNTCKNDRAKLLTAYDDSKASVELLLKPRNCHLQHIFW</sequence>
<evidence type="ECO:0000313" key="1">
    <source>
        <dbReference type="EMBL" id="KAF4135078.1"/>
    </source>
</evidence>
<proteinExistence type="predicted"/>
<protein>
    <submittedName>
        <fullName evidence="1">Uncharacterized protein</fullName>
    </submittedName>
</protein>
<name>A0A8S9U9Y0_PHYIN</name>
<gene>
    <name evidence="1" type="ORF">GN958_ATG15748</name>
</gene>
<dbReference type="Gene3D" id="1.10.720.30">
    <property type="entry name" value="SAP domain"/>
    <property type="match status" value="1"/>
</dbReference>
<organism evidence="1 2">
    <name type="scientific">Phytophthora infestans</name>
    <name type="common">Potato late blight agent</name>
    <name type="synonym">Botrytis infestans</name>
    <dbReference type="NCBI Taxonomy" id="4787"/>
    <lineage>
        <taxon>Eukaryota</taxon>
        <taxon>Sar</taxon>
        <taxon>Stramenopiles</taxon>
        <taxon>Oomycota</taxon>
        <taxon>Peronosporomycetes</taxon>
        <taxon>Peronosporales</taxon>
        <taxon>Peronosporaceae</taxon>
        <taxon>Phytophthora</taxon>
    </lineage>
</organism>
<dbReference type="InterPro" id="IPR036361">
    <property type="entry name" value="SAP_dom_sf"/>
</dbReference>
<dbReference type="AlphaFoldDB" id="A0A8S9U9Y0"/>
<dbReference type="EMBL" id="JAACNO010002206">
    <property type="protein sequence ID" value="KAF4135078.1"/>
    <property type="molecule type" value="Genomic_DNA"/>
</dbReference>
<comment type="caution">
    <text evidence="1">The sequence shown here is derived from an EMBL/GenBank/DDBJ whole genome shotgun (WGS) entry which is preliminary data.</text>
</comment>
<dbReference type="Proteomes" id="UP000704712">
    <property type="component" value="Unassembled WGS sequence"/>
</dbReference>